<dbReference type="InterPro" id="IPR020846">
    <property type="entry name" value="MFS_dom"/>
</dbReference>
<protein>
    <recommendedName>
        <fullName evidence="8">Nitrate/nitrite transporter</fullName>
    </recommendedName>
</protein>
<dbReference type="InterPro" id="IPR036259">
    <property type="entry name" value="MFS_trans_sf"/>
</dbReference>
<evidence type="ECO:0000256" key="8">
    <source>
        <dbReference type="RuleBase" id="RU366033"/>
    </source>
</evidence>
<evidence type="ECO:0000256" key="3">
    <source>
        <dbReference type="ARBA" id="ARBA00022448"/>
    </source>
</evidence>
<feature type="transmembrane region" description="Helical" evidence="8">
    <location>
        <begin position="332"/>
        <end position="350"/>
    </location>
</feature>
<evidence type="ECO:0000313" key="10">
    <source>
        <dbReference type="EMBL" id="KAA9023964.1"/>
    </source>
</evidence>
<keyword evidence="11" id="KW-1185">Reference proteome</keyword>
<keyword evidence="6 8" id="KW-0534">Nitrate assimilation</keyword>
<evidence type="ECO:0000256" key="6">
    <source>
        <dbReference type="ARBA" id="ARBA00023063"/>
    </source>
</evidence>
<evidence type="ECO:0000256" key="4">
    <source>
        <dbReference type="ARBA" id="ARBA00022692"/>
    </source>
</evidence>
<dbReference type="EMBL" id="VYKL01000018">
    <property type="protein sequence ID" value="KAA9023964.1"/>
    <property type="molecule type" value="Genomic_DNA"/>
</dbReference>
<dbReference type="InterPro" id="IPR004737">
    <property type="entry name" value="NO3_transporter_NarK/NarU-like"/>
</dbReference>
<dbReference type="OrthoDB" id="9773404at2"/>
<keyword evidence="5 8" id="KW-1133">Transmembrane helix</keyword>
<evidence type="ECO:0000313" key="11">
    <source>
        <dbReference type="Proteomes" id="UP000326671"/>
    </source>
</evidence>
<dbReference type="SUPFAM" id="SSF103473">
    <property type="entry name" value="MFS general substrate transporter"/>
    <property type="match status" value="1"/>
</dbReference>
<dbReference type="GO" id="GO:0015113">
    <property type="term" value="F:nitrite transmembrane transporter activity"/>
    <property type="evidence" value="ECO:0007669"/>
    <property type="project" value="InterPro"/>
</dbReference>
<dbReference type="NCBIfam" id="TIGR00886">
    <property type="entry name" value="2A0108"/>
    <property type="match status" value="1"/>
</dbReference>
<dbReference type="PANTHER" id="PTHR23515">
    <property type="entry name" value="HIGH-AFFINITY NITRATE TRANSPORTER 2.3"/>
    <property type="match status" value="1"/>
</dbReference>
<dbReference type="AlphaFoldDB" id="A0A5J5HRM2"/>
<feature type="transmembrane region" description="Helical" evidence="8">
    <location>
        <begin position="299"/>
        <end position="320"/>
    </location>
</feature>
<feature type="transmembrane region" description="Helical" evidence="8">
    <location>
        <begin position="370"/>
        <end position="389"/>
    </location>
</feature>
<comment type="caution">
    <text evidence="10">The sequence shown here is derived from an EMBL/GenBank/DDBJ whole genome shotgun (WGS) entry which is preliminary data.</text>
</comment>
<comment type="similarity">
    <text evidence="2 8">Belongs to the major facilitator superfamily. Nitrate/nitrite porter (TC 2.A.1.8) family.</text>
</comment>
<feature type="transmembrane region" description="Helical" evidence="8">
    <location>
        <begin position="274"/>
        <end position="293"/>
    </location>
</feature>
<dbReference type="InterPro" id="IPR011701">
    <property type="entry name" value="MFS"/>
</dbReference>
<evidence type="ECO:0000256" key="7">
    <source>
        <dbReference type="ARBA" id="ARBA00023136"/>
    </source>
</evidence>
<dbReference type="Gene3D" id="1.20.1250.20">
    <property type="entry name" value="MFS general substrate transporter like domains"/>
    <property type="match status" value="1"/>
</dbReference>
<dbReference type="GO" id="GO:0042128">
    <property type="term" value="P:nitrate assimilation"/>
    <property type="evidence" value="ECO:0007669"/>
    <property type="project" value="UniProtKB-UniRule"/>
</dbReference>
<feature type="transmembrane region" description="Helical" evidence="8">
    <location>
        <begin position="106"/>
        <end position="126"/>
    </location>
</feature>
<accession>A0A5J5HRM2</accession>
<organism evidence="10 11">
    <name type="scientific">Niallia endozanthoxylica</name>
    <dbReference type="NCBI Taxonomy" id="2036016"/>
    <lineage>
        <taxon>Bacteria</taxon>
        <taxon>Bacillati</taxon>
        <taxon>Bacillota</taxon>
        <taxon>Bacilli</taxon>
        <taxon>Bacillales</taxon>
        <taxon>Bacillaceae</taxon>
        <taxon>Niallia</taxon>
    </lineage>
</organism>
<dbReference type="CDD" id="cd17341">
    <property type="entry name" value="MFS_NRT2_like"/>
    <property type="match status" value="1"/>
</dbReference>
<evidence type="ECO:0000256" key="5">
    <source>
        <dbReference type="ARBA" id="ARBA00022989"/>
    </source>
</evidence>
<dbReference type="RefSeq" id="WP_150440364.1">
    <property type="nucleotide sequence ID" value="NZ_VYKL01000018.1"/>
</dbReference>
<dbReference type="Pfam" id="PF07690">
    <property type="entry name" value="MFS_1"/>
    <property type="match status" value="1"/>
</dbReference>
<gene>
    <name evidence="10" type="ORF">F4V44_12585</name>
</gene>
<feature type="transmembrane region" description="Helical" evidence="8">
    <location>
        <begin position="52"/>
        <end position="69"/>
    </location>
</feature>
<feature type="transmembrane region" description="Helical" evidence="8">
    <location>
        <begin position="164"/>
        <end position="187"/>
    </location>
</feature>
<dbReference type="PROSITE" id="PS50850">
    <property type="entry name" value="MFS"/>
    <property type="match status" value="1"/>
</dbReference>
<dbReference type="GO" id="GO:0015112">
    <property type="term" value="F:nitrate transmembrane transporter activity"/>
    <property type="evidence" value="ECO:0007669"/>
    <property type="project" value="UniProtKB-UniRule"/>
</dbReference>
<keyword evidence="4 8" id="KW-0812">Transmembrane</keyword>
<keyword evidence="3 8" id="KW-0813">Transport</keyword>
<proteinExistence type="inferred from homology"/>
<evidence type="ECO:0000256" key="2">
    <source>
        <dbReference type="ARBA" id="ARBA00008432"/>
    </source>
</evidence>
<feature type="transmembrane region" description="Helical" evidence="8">
    <location>
        <begin position="81"/>
        <end position="100"/>
    </location>
</feature>
<feature type="transmembrane region" description="Helical" evidence="8">
    <location>
        <begin position="138"/>
        <end position="158"/>
    </location>
</feature>
<name>A0A5J5HRM2_9BACI</name>
<evidence type="ECO:0000259" key="9">
    <source>
        <dbReference type="PROSITE" id="PS50850"/>
    </source>
</evidence>
<feature type="transmembrane region" description="Helical" evidence="8">
    <location>
        <begin position="20"/>
        <end position="40"/>
    </location>
</feature>
<dbReference type="Proteomes" id="UP000326671">
    <property type="component" value="Unassembled WGS sequence"/>
</dbReference>
<reference evidence="10 11" key="1">
    <citation type="submission" date="2019-09" db="EMBL/GenBank/DDBJ databases">
        <title>Whole genome sequences of isolates from the Mars Exploration Rovers.</title>
        <authorList>
            <person name="Seuylemezian A."/>
            <person name="Vaishampayan P."/>
        </authorList>
    </citation>
    <scope>NUCLEOTIDE SEQUENCE [LARGE SCALE GENOMIC DNA]</scope>
    <source>
        <strain evidence="10 11">MER_TA_151</strain>
    </source>
</reference>
<evidence type="ECO:0000256" key="1">
    <source>
        <dbReference type="ARBA" id="ARBA00004651"/>
    </source>
</evidence>
<keyword evidence="8" id="KW-1003">Cell membrane</keyword>
<dbReference type="GO" id="GO:0005886">
    <property type="term" value="C:plasma membrane"/>
    <property type="evidence" value="ECO:0007669"/>
    <property type="project" value="UniProtKB-SubCell"/>
</dbReference>
<feature type="transmembrane region" description="Helical" evidence="8">
    <location>
        <begin position="213"/>
        <end position="238"/>
    </location>
</feature>
<feature type="domain" description="Major facilitator superfamily (MFS) profile" evidence="9">
    <location>
        <begin position="14"/>
        <end position="390"/>
    </location>
</feature>
<dbReference type="InterPro" id="IPR044772">
    <property type="entry name" value="NO3_transporter"/>
</dbReference>
<comment type="subcellular location">
    <subcellularLocation>
        <location evidence="1 8">Cell membrane</location>
        <topology evidence="1 8">Multi-pass membrane protein</topology>
    </subcellularLocation>
</comment>
<keyword evidence="7 8" id="KW-0472">Membrane</keyword>
<sequence length="400" mass="43132">MNVFTNLRQNGHAPSLLASFLYFDVSFMIWVLLGALGVYITQDFNLSPAEKGMVVAIPTLAGSFFRLIMGLLTDRIGPRQTAIGGMLVTMVPLVWGWLFGHTMSELYFIGILLGVAGASFSVALPMASRWYPLHLQGVAMGIAGAGNSGTVLATLFGPRIAEHIGWHGVMGVALIPLAMVFITYILLAKNPPRQPKPSPIINYFKVFKQKDTWYFCLLYGVTFGGFIGLTSYLSIFFVDQYGLSNVQAGDFVTLCVIAGSCVRPIGGYISDKIGGARMLTFLFIFLAIFMLGVSTLPSLTYVTILLFLGMMCLGMGNGAVFQLVPQRFQHEIGVMTGIVGAAGGVGGFFVPNLLGTLKQTTGTYASGFMVYALVGVAALIILLVAQYSWKKTWAIKGKTV</sequence>